<evidence type="ECO:0000259" key="12">
    <source>
        <dbReference type="PROSITE" id="PS50885"/>
    </source>
</evidence>
<keyword evidence="9" id="KW-1133">Transmembrane helix</keyword>
<dbReference type="InterPro" id="IPR036890">
    <property type="entry name" value="HATPase_C_sf"/>
</dbReference>
<proteinExistence type="predicted"/>
<evidence type="ECO:0000256" key="6">
    <source>
        <dbReference type="ARBA" id="ARBA00022777"/>
    </source>
</evidence>
<dbReference type="Proteomes" id="UP000006320">
    <property type="component" value="Unassembled WGS sequence"/>
</dbReference>
<dbReference type="Pfam" id="PF00072">
    <property type="entry name" value="Response_reg"/>
    <property type="match status" value="1"/>
</dbReference>
<dbReference type="Pfam" id="PF02518">
    <property type="entry name" value="HATPase_c"/>
    <property type="match status" value="1"/>
</dbReference>
<dbReference type="InterPro" id="IPR011006">
    <property type="entry name" value="CheY-like_superfamily"/>
</dbReference>
<dbReference type="SUPFAM" id="SSF55874">
    <property type="entry name" value="ATPase domain of HSP90 chaperone/DNA topoisomerase II/histidine kinase"/>
    <property type="match status" value="1"/>
</dbReference>
<dbReference type="Gene3D" id="3.30.565.10">
    <property type="entry name" value="Histidine kinase-like ATPase, C-terminal domain"/>
    <property type="match status" value="1"/>
</dbReference>
<name>A0AAV3UYK4_9ALTE</name>
<accession>A0AAV3UYK4</accession>
<protein>
    <recommendedName>
        <fullName evidence="3">histidine kinase</fullName>
        <ecNumber evidence="3">2.7.13.3</ecNumber>
    </recommendedName>
</protein>
<dbReference type="InterPro" id="IPR036097">
    <property type="entry name" value="HisK_dim/P_sf"/>
</dbReference>
<keyword evidence="9" id="KW-0812">Transmembrane</keyword>
<evidence type="ECO:0000256" key="9">
    <source>
        <dbReference type="SAM" id="Phobius"/>
    </source>
</evidence>
<dbReference type="InterPro" id="IPR003594">
    <property type="entry name" value="HATPase_dom"/>
</dbReference>
<dbReference type="GO" id="GO:0000155">
    <property type="term" value="F:phosphorelay sensor kinase activity"/>
    <property type="evidence" value="ECO:0007669"/>
    <property type="project" value="InterPro"/>
</dbReference>
<evidence type="ECO:0000259" key="10">
    <source>
        <dbReference type="PROSITE" id="PS50109"/>
    </source>
</evidence>
<dbReference type="PANTHER" id="PTHR45339:SF1">
    <property type="entry name" value="HYBRID SIGNAL TRANSDUCTION HISTIDINE KINASE J"/>
    <property type="match status" value="1"/>
</dbReference>
<evidence type="ECO:0000256" key="7">
    <source>
        <dbReference type="ARBA" id="ARBA00023012"/>
    </source>
</evidence>
<dbReference type="EC" id="2.7.13.3" evidence="3"/>
<dbReference type="PANTHER" id="PTHR45339">
    <property type="entry name" value="HYBRID SIGNAL TRANSDUCTION HISTIDINE KINASE J"/>
    <property type="match status" value="1"/>
</dbReference>
<dbReference type="CDD" id="cd17546">
    <property type="entry name" value="REC_hyHK_CKI1_RcsC-like"/>
    <property type="match status" value="1"/>
</dbReference>
<evidence type="ECO:0000313" key="13">
    <source>
        <dbReference type="EMBL" id="GAC09847.1"/>
    </source>
</evidence>
<keyword evidence="5" id="KW-0808">Transferase</keyword>
<keyword evidence="9" id="KW-0472">Membrane</keyword>
<dbReference type="PRINTS" id="PR00344">
    <property type="entry name" value="BCTRLSENSOR"/>
</dbReference>
<keyword evidence="6" id="KW-0418">Kinase</keyword>
<evidence type="ECO:0000256" key="4">
    <source>
        <dbReference type="ARBA" id="ARBA00022553"/>
    </source>
</evidence>
<dbReference type="SUPFAM" id="SSF47384">
    <property type="entry name" value="Homodimeric domain of signal transducing histidine kinase"/>
    <property type="match status" value="1"/>
</dbReference>
<dbReference type="InterPro" id="IPR005467">
    <property type="entry name" value="His_kinase_dom"/>
</dbReference>
<dbReference type="SUPFAM" id="SSF52172">
    <property type="entry name" value="CheY-like"/>
    <property type="match status" value="1"/>
</dbReference>
<dbReference type="Pfam" id="PF00512">
    <property type="entry name" value="HisKA"/>
    <property type="match status" value="1"/>
</dbReference>
<organism evidence="13 14">
    <name type="scientific">Paraglaciecola chathamensis S18K6</name>
    <dbReference type="NCBI Taxonomy" id="1127672"/>
    <lineage>
        <taxon>Bacteria</taxon>
        <taxon>Pseudomonadati</taxon>
        <taxon>Pseudomonadota</taxon>
        <taxon>Gammaproteobacteria</taxon>
        <taxon>Alteromonadales</taxon>
        <taxon>Alteromonadaceae</taxon>
        <taxon>Paraglaciecola</taxon>
    </lineage>
</organism>
<dbReference type="FunFam" id="3.30.565.10:FF:000010">
    <property type="entry name" value="Sensor histidine kinase RcsC"/>
    <property type="match status" value="1"/>
</dbReference>
<dbReference type="Gene3D" id="3.40.50.2300">
    <property type="match status" value="1"/>
</dbReference>
<dbReference type="SMART" id="SM00448">
    <property type="entry name" value="REC"/>
    <property type="match status" value="1"/>
</dbReference>
<dbReference type="CDD" id="cd19410">
    <property type="entry name" value="HK9-like_sensor"/>
    <property type="match status" value="1"/>
</dbReference>
<feature type="domain" description="Response regulatory" evidence="11">
    <location>
        <begin position="520"/>
        <end position="634"/>
    </location>
</feature>
<dbReference type="AlphaFoldDB" id="A0AAV3UYK4"/>
<evidence type="ECO:0000256" key="8">
    <source>
        <dbReference type="PROSITE-ProRule" id="PRU00169"/>
    </source>
</evidence>
<keyword evidence="7" id="KW-0902">Two-component regulatory system</keyword>
<evidence type="ECO:0000256" key="1">
    <source>
        <dbReference type="ARBA" id="ARBA00000085"/>
    </source>
</evidence>
<reference evidence="13 14" key="1">
    <citation type="journal article" date="2017" name="Antonie Van Leeuwenhoek">
        <title>Rhizobium rhizosphaerae sp. nov., a novel species isolated from rice rhizosphere.</title>
        <authorList>
            <person name="Zhao J.J."/>
            <person name="Zhang J."/>
            <person name="Zhang R.J."/>
            <person name="Zhang C.W."/>
            <person name="Yin H.Q."/>
            <person name="Zhang X.X."/>
        </authorList>
    </citation>
    <scope>NUCLEOTIDE SEQUENCE [LARGE SCALE GENOMIC DNA]</scope>
    <source>
        <strain evidence="13 14">S18K6</strain>
    </source>
</reference>
<gene>
    <name evidence="13" type="ORF">GCHA_1896</name>
</gene>
<dbReference type="EMBL" id="BAEM01000029">
    <property type="protein sequence ID" value="GAC09847.1"/>
    <property type="molecule type" value="Genomic_DNA"/>
</dbReference>
<dbReference type="CDD" id="cd16922">
    <property type="entry name" value="HATPase_EvgS-ArcB-TorS-like"/>
    <property type="match status" value="1"/>
</dbReference>
<comment type="catalytic activity">
    <reaction evidence="1">
        <text>ATP + protein L-histidine = ADP + protein N-phospho-L-histidine.</text>
        <dbReference type="EC" id="2.7.13.3"/>
    </reaction>
</comment>
<dbReference type="InterPro" id="IPR007891">
    <property type="entry name" value="CHASE3"/>
</dbReference>
<dbReference type="PROSITE" id="PS50109">
    <property type="entry name" value="HIS_KIN"/>
    <property type="match status" value="1"/>
</dbReference>
<feature type="modified residue" description="4-aspartylphosphate" evidence="8">
    <location>
        <position position="569"/>
    </location>
</feature>
<feature type="transmembrane region" description="Helical" evidence="9">
    <location>
        <begin position="12"/>
        <end position="30"/>
    </location>
</feature>
<dbReference type="GO" id="GO:0016020">
    <property type="term" value="C:membrane"/>
    <property type="evidence" value="ECO:0007669"/>
    <property type="project" value="UniProtKB-SubCell"/>
</dbReference>
<feature type="domain" description="HAMP" evidence="12">
    <location>
        <begin position="207"/>
        <end position="259"/>
    </location>
</feature>
<feature type="domain" description="Histidine kinase" evidence="10">
    <location>
        <begin position="281"/>
        <end position="498"/>
    </location>
</feature>
<evidence type="ECO:0000256" key="5">
    <source>
        <dbReference type="ARBA" id="ARBA00022679"/>
    </source>
</evidence>
<dbReference type="Pfam" id="PF05227">
    <property type="entry name" value="CHASE3"/>
    <property type="match status" value="1"/>
</dbReference>
<dbReference type="PROSITE" id="PS50110">
    <property type="entry name" value="RESPONSE_REGULATORY"/>
    <property type="match status" value="1"/>
</dbReference>
<dbReference type="InterPro" id="IPR004358">
    <property type="entry name" value="Sig_transdc_His_kin-like_C"/>
</dbReference>
<dbReference type="InterPro" id="IPR001789">
    <property type="entry name" value="Sig_transdc_resp-reg_receiver"/>
</dbReference>
<dbReference type="RefSeq" id="WP_007987296.1">
    <property type="nucleotide sequence ID" value="NZ_BAEM01000029.1"/>
</dbReference>
<dbReference type="Gene3D" id="1.10.287.130">
    <property type="match status" value="1"/>
</dbReference>
<feature type="transmembrane region" description="Helical" evidence="9">
    <location>
        <begin position="182"/>
        <end position="204"/>
    </location>
</feature>
<dbReference type="SMART" id="SM00387">
    <property type="entry name" value="HATPase_c"/>
    <property type="match status" value="1"/>
</dbReference>
<evidence type="ECO:0000256" key="3">
    <source>
        <dbReference type="ARBA" id="ARBA00012438"/>
    </source>
</evidence>
<dbReference type="PROSITE" id="PS50885">
    <property type="entry name" value="HAMP"/>
    <property type="match status" value="1"/>
</dbReference>
<dbReference type="InterPro" id="IPR003660">
    <property type="entry name" value="HAMP_dom"/>
</dbReference>
<evidence type="ECO:0000256" key="2">
    <source>
        <dbReference type="ARBA" id="ARBA00004370"/>
    </source>
</evidence>
<comment type="caution">
    <text evidence="13">The sequence shown here is derived from an EMBL/GenBank/DDBJ whole genome shotgun (WGS) entry which is preliminary data.</text>
</comment>
<evidence type="ECO:0000313" key="14">
    <source>
        <dbReference type="Proteomes" id="UP000006320"/>
    </source>
</evidence>
<sequence length="636" mass="70858">MSRITLGKASKIFFILSILALIINVVILSVSQSSSEQREWWVNHTHTVINLSKSLLVELNNAETGQRGYLLTEKKSYLAPYEQGTKSARELLQTLMQKTSDNATQQQRLTRLSTLVNKKFDELQLTIDLTTDDKLDQAMRIVNSDLGKDLMSEIRAVITAFEKQEQVLLAQRQAQYTTTKTMSMVAIVVAVSLLFLLIIFATLITKRNVIDPIISLTEQAERYASGKQQTFAVKKAVAEVNQLAKMLSTMSQNLRDSIEELVSAKSRAVSSEKAKGDFLANMSHEIRTPMNGIYGGLQLLKRESLSDAAQNILERSMTSCKNLLVIINDILDFSKISSGKLHIEESSFQLPATLEMILSDLSPVASEKGVQFTVNNQLEHDFWQGDPVRLNQILLNLCSNAVKFTEEGSVELLVAKSEHSSGVNFYVKDSGVGLSEAQINNVFARFEQAEASTTRKFGGTGLGLAITKSLVDLMSGTITVESELGKGSTFDVFIPLLPAEEQVKEKVDDVNIDKAISGKRILLAEDNEINQIVFESMMEPYDVKLEVVENGQLALESIEKEQPDLVFLDIQMPVMDGKDACIKIRKRYKNLPVIALTANVLATDVKQYLQLGFDEHIPKPFDFSDLKSVLIKYLQK</sequence>
<evidence type="ECO:0000259" key="11">
    <source>
        <dbReference type="PROSITE" id="PS50110"/>
    </source>
</evidence>
<keyword evidence="4 8" id="KW-0597">Phosphoprotein</keyword>
<comment type="subcellular location">
    <subcellularLocation>
        <location evidence="2">Membrane</location>
    </subcellularLocation>
</comment>
<dbReference type="InterPro" id="IPR003661">
    <property type="entry name" value="HisK_dim/P_dom"/>
</dbReference>
<dbReference type="CDD" id="cd00082">
    <property type="entry name" value="HisKA"/>
    <property type="match status" value="1"/>
</dbReference>
<dbReference type="Gene3D" id="6.10.340.10">
    <property type="match status" value="1"/>
</dbReference>
<dbReference type="SMART" id="SM00388">
    <property type="entry name" value="HisKA"/>
    <property type="match status" value="1"/>
</dbReference>